<dbReference type="Proteomes" id="UP000662904">
    <property type="component" value="Chromosome"/>
</dbReference>
<sequence length="79" mass="8673">MISCEVSLYPMDTQDSDRIINSSIESLKGQGIACDIGSISTYFSGDPDKVWHGLRTLYESAQKEGKEVAMVVTIANSRK</sequence>
<dbReference type="KEGG" id="kme:H0A61_00376"/>
<dbReference type="InterPro" id="IPR011522">
    <property type="entry name" value="Thiamin/HMP-bd_put_YkoF"/>
</dbReference>
<dbReference type="AlphaFoldDB" id="A0A8A0RLF3"/>
<protein>
    <recommendedName>
        <fullName evidence="1">Thiamin/hydroxymethyl pyrimidine-binding YkoF putative domain-containing protein</fullName>
    </recommendedName>
</protein>
<keyword evidence="3" id="KW-1185">Reference proteome</keyword>
<dbReference type="Gene3D" id="3.30.70.930">
    <property type="match status" value="1"/>
</dbReference>
<organism evidence="2 3">
    <name type="scientific">Koleobacter methoxysyntrophicus</name>
    <dbReference type="NCBI Taxonomy" id="2751313"/>
    <lineage>
        <taxon>Bacteria</taxon>
        <taxon>Bacillati</taxon>
        <taxon>Bacillota</taxon>
        <taxon>Clostridia</taxon>
        <taxon>Koleobacterales</taxon>
        <taxon>Koleobacteraceae</taxon>
        <taxon>Koleobacter</taxon>
    </lineage>
</organism>
<dbReference type="Pfam" id="PF07615">
    <property type="entry name" value="Ykof"/>
    <property type="match status" value="1"/>
</dbReference>
<gene>
    <name evidence="2" type="ORF">H0A61_00376</name>
</gene>
<dbReference type="RefSeq" id="WP_206708290.1">
    <property type="nucleotide sequence ID" value="NZ_CP059066.1"/>
</dbReference>
<accession>A0A8A0RLF3</accession>
<reference evidence="2" key="1">
    <citation type="submission" date="2020-07" db="EMBL/GenBank/DDBJ databases">
        <title>Koleobacter methoxysyntrophicus gen. nov., sp. nov., a novel anaerobic bacterium isolated from deep subsurface oil field and proposal of Koleobacterales ord. nov. in the phylum Firmicutes.</title>
        <authorList>
            <person name="Sakamoto S."/>
            <person name="Tamaki H."/>
        </authorList>
    </citation>
    <scope>NUCLEOTIDE SEQUENCE</scope>
    <source>
        <strain evidence="2">NRmbB1</strain>
    </source>
</reference>
<feature type="domain" description="Thiamin/hydroxymethyl pyrimidine-binding YkoF putative" evidence="1">
    <location>
        <begin position="3"/>
        <end position="75"/>
    </location>
</feature>
<dbReference type="EMBL" id="CP059066">
    <property type="protein sequence ID" value="QSQ08056.1"/>
    <property type="molecule type" value="Genomic_DNA"/>
</dbReference>
<evidence type="ECO:0000259" key="1">
    <source>
        <dbReference type="Pfam" id="PF07615"/>
    </source>
</evidence>
<proteinExistence type="predicted"/>
<evidence type="ECO:0000313" key="3">
    <source>
        <dbReference type="Proteomes" id="UP000662904"/>
    </source>
</evidence>
<name>A0A8A0RLF3_9FIRM</name>
<evidence type="ECO:0000313" key="2">
    <source>
        <dbReference type="EMBL" id="QSQ08056.1"/>
    </source>
</evidence>
<dbReference type="SUPFAM" id="SSF89957">
    <property type="entry name" value="MTH1187/YkoF-like"/>
    <property type="match status" value="1"/>
</dbReference>
<dbReference type="InterPro" id="IPR029756">
    <property type="entry name" value="MTH1187/YkoF-like"/>
</dbReference>